<sequence>MAERARARQAVLTKPPGSLGRLERLAITLSAQQQREQPDVDAVRIVIFAGDHGVCAENISAFPQAVTAQMVANFAAGGAAISVLARHLGADLEVINTGTVTAQPLLPGVLDERIGAGTANIAQAPAMTRTQCEAALEIGVRAAARAAQAGIGLFVGGEMGIGNTTSATAVASALLDSDPAALTGPGTGLSPTGVMHKTEVIRRALQRHGQDKDPLHVLASLGGFEINALAGALLGCAQHRIPVLVDGFIVSVAALAACRLQPALRDWLHFAHRSGEPGHSAVLGALDADPLLELDMRLGEGSGAAIAVPLLQAACRLHNQMASFDSAGVSHDS</sequence>
<dbReference type="InterPro" id="IPR036087">
    <property type="entry name" value="Nict_dMeBzImd_PRibTrfase_sf"/>
</dbReference>
<evidence type="ECO:0000256" key="7">
    <source>
        <dbReference type="ARBA" id="ARBA00022679"/>
    </source>
</evidence>
<dbReference type="HAMAP" id="MF_00230">
    <property type="entry name" value="CobT"/>
    <property type="match status" value="1"/>
</dbReference>
<evidence type="ECO:0000256" key="5">
    <source>
        <dbReference type="ARBA" id="ARBA00022573"/>
    </source>
</evidence>
<keyword evidence="5 10" id="KW-0169">Cobalamin biosynthesis</keyword>
<evidence type="ECO:0000256" key="8">
    <source>
        <dbReference type="ARBA" id="ARBA00030686"/>
    </source>
</evidence>
<dbReference type="UniPathway" id="UPA00061">
    <property type="reaction ID" value="UER00516"/>
</dbReference>
<dbReference type="NCBIfam" id="NF000996">
    <property type="entry name" value="PRK00105.1"/>
    <property type="match status" value="1"/>
</dbReference>
<evidence type="ECO:0000256" key="6">
    <source>
        <dbReference type="ARBA" id="ARBA00022676"/>
    </source>
</evidence>
<comment type="similarity">
    <text evidence="2 10">Belongs to the CobT family.</text>
</comment>
<dbReference type="Proteomes" id="UP000006764">
    <property type="component" value="Chromosome"/>
</dbReference>
<proteinExistence type="inferred from homology"/>
<dbReference type="Gene3D" id="1.10.1610.10">
    <property type="match status" value="1"/>
</dbReference>
<dbReference type="NCBIfam" id="TIGR03160">
    <property type="entry name" value="cobT_DBIPRT"/>
    <property type="match status" value="1"/>
</dbReference>
<dbReference type="PANTHER" id="PTHR43463">
    <property type="entry name" value="NICOTINATE-NUCLEOTIDE--DIMETHYLBENZIMIDAZOLE PHOSPHORIBOSYLTRANSFERASE"/>
    <property type="match status" value="1"/>
</dbReference>
<dbReference type="AlphaFoldDB" id="A0A0B4XU09"/>
<evidence type="ECO:0000256" key="10">
    <source>
        <dbReference type="HAMAP-Rule" id="MF_00230"/>
    </source>
</evidence>
<dbReference type="InterPro" id="IPR023195">
    <property type="entry name" value="Nict_dMeBzImd_PRibTrfase_N"/>
</dbReference>
<reference evidence="11 12" key="1">
    <citation type="journal article" date="2012" name="J. Bacteriol.">
        <title>Genome sequence of an alkane-degrading bacterium, Alcanivorax pacificus type strain W11-5, isolated from deep sea sediment.</title>
        <authorList>
            <person name="Lai Q."/>
            <person name="Shao Z."/>
        </authorList>
    </citation>
    <scope>NUCLEOTIDE SEQUENCE [LARGE SCALE GENOMIC DNA]</scope>
    <source>
        <strain evidence="11 12">W11-5</strain>
    </source>
</reference>
<evidence type="ECO:0000256" key="9">
    <source>
        <dbReference type="ARBA" id="ARBA00047340"/>
    </source>
</evidence>
<keyword evidence="12" id="KW-1185">Reference proteome</keyword>
<evidence type="ECO:0000313" key="12">
    <source>
        <dbReference type="Proteomes" id="UP000006764"/>
    </source>
</evidence>
<dbReference type="KEGG" id="apac:S7S_16800"/>
<organism evidence="11 12">
    <name type="scientific">Isoalcanivorax pacificus W11-5</name>
    <dbReference type="NCBI Taxonomy" id="391936"/>
    <lineage>
        <taxon>Bacteria</taxon>
        <taxon>Pseudomonadati</taxon>
        <taxon>Pseudomonadota</taxon>
        <taxon>Gammaproteobacteria</taxon>
        <taxon>Oceanospirillales</taxon>
        <taxon>Alcanivoracaceae</taxon>
        <taxon>Isoalcanivorax</taxon>
    </lineage>
</organism>
<comment type="function">
    <text evidence="10">Catalyzes the synthesis of alpha-ribazole-5'-phosphate from nicotinate mononucleotide (NAMN) and 5,6-dimethylbenzimidazole (DMB).</text>
</comment>
<dbReference type="EC" id="2.4.2.21" evidence="3 10"/>
<dbReference type="CDD" id="cd02439">
    <property type="entry name" value="DMB-PRT_CobT"/>
    <property type="match status" value="1"/>
</dbReference>
<protein>
    <recommendedName>
        <fullName evidence="4 10">Nicotinate-nucleotide--dimethylbenzimidazole phosphoribosyltransferase</fullName>
        <shortName evidence="10">NN:DBI PRT</shortName>
        <ecNumber evidence="3 10">2.4.2.21</ecNumber>
    </recommendedName>
    <alternativeName>
        <fullName evidence="8 10">N(1)-alpha-phosphoribosyltransferase</fullName>
    </alternativeName>
</protein>
<dbReference type="Gene3D" id="3.40.50.10210">
    <property type="match status" value="1"/>
</dbReference>
<name>A0A0B4XU09_9GAMM</name>
<dbReference type="EMBL" id="CP004387">
    <property type="protein sequence ID" value="AJD49772.1"/>
    <property type="molecule type" value="Genomic_DNA"/>
</dbReference>
<evidence type="ECO:0000256" key="2">
    <source>
        <dbReference type="ARBA" id="ARBA00007110"/>
    </source>
</evidence>
<evidence type="ECO:0000256" key="4">
    <source>
        <dbReference type="ARBA" id="ARBA00015486"/>
    </source>
</evidence>
<accession>A0A0B4XU09</accession>
<dbReference type="GO" id="GO:0008939">
    <property type="term" value="F:nicotinate-nucleotide-dimethylbenzimidazole phosphoribosyltransferase activity"/>
    <property type="evidence" value="ECO:0007669"/>
    <property type="project" value="UniProtKB-UniRule"/>
</dbReference>
<keyword evidence="7 10" id="KW-0808">Transferase</keyword>
<dbReference type="Pfam" id="PF02277">
    <property type="entry name" value="DBI_PRT"/>
    <property type="match status" value="1"/>
</dbReference>
<comment type="catalytic activity">
    <reaction evidence="9 10">
        <text>5,6-dimethylbenzimidazole + nicotinate beta-D-ribonucleotide = alpha-ribazole 5'-phosphate + nicotinate + H(+)</text>
        <dbReference type="Rhea" id="RHEA:11196"/>
        <dbReference type="ChEBI" id="CHEBI:15378"/>
        <dbReference type="ChEBI" id="CHEBI:15890"/>
        <dbReference type="ChEBI" id="CHEBI:32544"/>
        <dbReference type="ChEBI" id="CHEBI:57502"/>
        <dbReference type="ChEBI" id="CHEBI:57918"/>
        <dbReference type="EC" id="2.4.2.21"/>
    </reaction>
</comment>
<dbReference type="FunFam" id="3.40.50.10210:FF:000001">
    <property type="entry name" value="Nicotinate-nucleotide--dimethylbenzimidazole phosphoribosyltransferase"/>
    <property type="match status" value="1"/>
</dbReference>
<feature type="active site" description="Proton acceptor" evidence="10">
    <location>
        <position position="300"/>
    </location>
</feature>
<evidence type="ECO:0000256" key="3">
    <source>
        <dbReference type="ARBA" id="ARBA00011991"/>
    </source>
</evidence>
<keyword evidence="6 10" id="KW-0328">Glycosyltransferase</keyword>
<dbReference type="SUPFAM" id="SSF52733">
    <property type="entry name" value="Nicotinate mononucleotide:5,6-dimethylbenzimidazole phosphoribosyltransferase (CobT)"/>
    <property type="match status" value="1"/>
</dbReference>
<gene>
    <name evidence="10" type="primary">cobT</name>
    <name evidence="11" type="ORF">S7S_16800</name>
</gene>
<dbReference type="HOGENOM" id="CLU_002982_0_0_6"/>
<dbReference type="GO" id="GO:0009236">
    <property type="term" value="P:cobalamin biosynthetic process"/>
    <property type="evidence" value="ECO:0007669"/>
    <property type="project" value="UniProtKB-UniRule"/>
</dbReference>
<evidence type="ECO:0000313" key="11">
    <source>
        <dbReference type="EMBL" id="AJD49772.1"/>
    </source>
</evidence>
<comment type="pathway">
    <text evidence="1 10">Nucleoside biosynthesis; alpha-ribazole biosynthesis; alpha-ribazole from 5,6-dimethylbenzimidazole: step 1/2.</text>
</comment>
<dbReference type="InterPro" id="IPR003200">
    <property type="entry name" value="Nict_dMeBzImd_PRibTrfase"/>
</dbReference>
<dbReference type="PANTHER" id="PTHR43463:SF1">
    <property type="entry name" value="NICOTINATE-NUCLEOTIDE--DIMETHYLBENZIMIDAZOLE PHOSPHORIBOSYLTRANSFERASE"/>
    <property type="match status" value="1"/>
</dbReference>
<dbReference type="InterPro" id="IPR017846">
    <property type="entry name" value="Nict_dMeBzImd_PRibTrfase_bact"/>
</dbReference>
<dbReference type="STRING" id="391936.S7S_16800"/>
<dbReference type="OrthoDB" id="9781491at2"/>
<evidence type="ECO:0000256" key="1">
    <source>
        <dbReference type="ARBA" id="ARBA00005049"/>
    </source>
</evidence>